<evidence type="ECO:0000259" key="10">
    <source>
        <dbReference type="PROSITE" id="PS50127"/>
    </source>
</evidence>
<evidence type="ECO:0000256" key="8">
    <source>
        <dbReference type="RuleBase" id="RU362109"/>
    </source>
</evidence>
<dbReference type="InterPro" id="IPR050113">
    <property type="entry name" value="Ub_conjugating_enzyme"/>
</dbReference>
<dbReference type="AlphaFoldDB" id="A0A0C3GUB1"/>
<evidence type="ECO:0000256" key="1">
    <source>
        <dbReference type="ARBA" id="ARBA00022679"/>
    </source>
</evidence>
<dbReference type="STRING" id="913774.A0A0C3GUB1"/>
<protein>
    <recommendedName>
        <fullName evidence="3">Ubiquitin-conjugating enzyme E2 2</fullName>
    </recommendedName>
    <alternativeName>
        <fullName evidence="5">E2 ubiquitin-conjugating enzyme 2</fullName>
    </alternativeName>
    <alternativeName>
        <fullName evidence="6">Ubiquitin carrier protein UBC2</fullName>
    </alternativeName>
    <alternativeName>
        <fullName evidence="4">Ubiquitin-protein ligase UBC2</fullName>
    </alternativeName>
</protein>
<comment type="similarity">
    <text evidence="8">Belongs to the ubiquitin-conjugating enzyme family.</text>
</comment>
<dbReference type="GO" id="GO:0061630">
    <property type="term" value="F:ubiquitin protein ligase activity"/>
    <property type="evidence" value="ECO:0007669"/>
    <property type="project" value="EnsemblFungi"/>
</dbReference>
<evidence type="ECO:0000256" key="6">
    <source>
        <dbReference type="ARBA" id="ARBA00042190"/>
    </source>
</evidence>
<evidence type="ECO:0000256" key="7">
    <source>
        <dbReference type="PROSITE-ProRule" id="PRU10133"/>
    </source>
</evidence>
<evidence type="ECO:0000256" key="2">
    <source>
        <dbReference type="ARBA" id="ARBA00022786"/>
    </source>
</evidence>
<feature type="region of interest" description="Disordered" evidence="9">
    <location>
        <begin position="152"/>
        <end position="237"/>
    </location>
</feature>
<dbReference type="GO" id="GO:0010828">
    <property type="term" value="P:positive regulation of D-glucose transmembrane transport"/>
    <property type="evidence" value="ECO:0007669"/>
    <property type="project" value="EnsemblFungi"/>
</dbReference>
<evidence type="ECO:0000256" key="3">
    <source>
        <dbReference type="ARBA" id="ARBA00039884"/>
    </source>
</evidence>
<dbReference type="GO" id="GO:0000209">
    <property type="term" value="P:protein polyubiquitination"/>
    <property type="evidence" value="ECO:0007669"/>
    <property type="project" value="EnsemblFungi"/>
</dbReference>
<sequence>MAAGAKQRLMSELKDLEKEKWVKIELDDGNLFRWIIGLMVINSESAFDGGYFKAEMSFTDKYPFSPPTFKFTRPIYHPNIYPDGNLCISILHPPGEDEQSGELASERWSPLQGVETVLRSILLLLDDPEISSPANVDAGVMYRDDRAQYNEKAKESVKVSHQDIPGGFTMPKTLDEAPPAKVADDDAFWVESDTEDNFGASASSDGEDAEMDDEDGEEQESEEDQEEEDEEEDEVEE</sequence>
<organism evidence="11 12">
    <name type="scientific">Oidiodendron maius (strain Zn)</name>
    <dbReference type="NCBI Taxonomy" id="913774"/>
    <lineage>
        <taxon>Eukaryota</taxon>
        <taxon>Fungi</taxon>
        <taxon>Dikarya</taxon>
        <taxon>Ascomycota</taxon>
        <taxon>Pezizomycotina</taxon>
        <taxon>Leotiomycetes</taxon>
        <taxon>Leotiomycetes incertae sedis</taxon>
        <taxon>Myxotrichaceae</taxon>
        <taxon>Oidiodendron</taxon>
    </lineage>
</organism>
<dbReference type="GO" id="GO:0019005">
    <property type="term" value="C:SCF ubiquitin ligase complex"/>
    <property type="evidence" value="ECO:0007669"/>
    <property type="project" value="EnsemblFungi"/>
</dbReference>
<evidence type="ECO:0000313" key="12">
    <source>
        <dbReference type="Proteomes" id="UP000054321"/>
    </source>
</evidence>
<dbReference type="InParanoid" id="A0A0C3GUB1"/>
<evidence type="ECO:0000256" key="4">
    <source>
        <dbReference type="ARBA" id="ARBA00041569"/>
    </source>
</evidence>
<dbReference type="GO" id="GO:0000082">
    <property type="term" value="P:G1/S transition of mitotic cell cycle"/>
    <property type="evidence" value="ECO:0007669"/>
    <property type="project" value="EnsemblFungi"/>
</dbReference>
<feature type="domain" description="UBC core" evidence="10">
    <location>
        <begin position="4"/>
        <end position="162"/>
    </location>
</feature>
<dbReference type="SUPFAM" id="SSF54495">
    <property type="entry name" value="UBC-like"/>
    <property type="match status" value="1"/>
</dbReference>
<dbReference type="PROSITE" id="PS50127">
    <property type="entry name" value="UBC_2"/>
    <property type="match status" value="1"/>
</dbReference>
<dbReference type="GO" id="GO:0051865">
    <property type="term" value="P:protein autoubiquitination"/>
    <property type="evidence" value="ECO:0007669"/>
    <property type="project" value="EnsemblFungi"/>
</dbReference>
<name>A0A0C3GUB1_OIDMZ</name>
<keyword evidence="12" id="KW-1185">Reference proteome</keyword>
<dbReference type="HOGENOM" id="CLU_030988_1_1_1"/>
<keyword evidence="1" id="KW-0808">Transferase</keyword>
<feature type="active site" description="Glycyl thioester intermediate" evidence="7">
    <location>
        <position position="87"/>
    </location>
</feature>
<feature type="compositionally biased region" description="Acidic residues" evidence="9">
    <location>
        <begin position="185"/>
        <end position="196"/>
    </location>
</feature>
<dbReference type="GO" id="GO:0005524">
    <property type="term" value="F:ATP binding"/>
    <property type="evidence" value="ECO:0007669"/>
    <property type="project" value="UniProtKB-UniRule"/>
</dbReference>
<evidence type="ECO:0000256" key="5">
    <source>
        <dbReference type="ARBA" id="ARBA00042179"/>
    </source>
</evidence>
<dbReference type="InterPro" id="IPR023313">
    <property type="entry name" value="UBQ-conjugating_AS"/>
</dbReference>
<feature type="compositionally biased region" description="Basic and acidic residues" evidence="9">
    <location>
        <begin position="152"/>
        <end position="161"/>
    </location>
</feature>
<reference evidence="11 12" key="1">
    <citation type="submission" date="2014-04" db="EMBL/GenBank/DDBJ databases">
        <authorList>
            <consortium name="DOE Joint Genome Institute"/>
            <person name="Kuo A."/>
            <person name="Martino E."/>
            <person name="Perotto S."/>
            <person name="Kohler A."/>
            <person name="Nagy L.G."/>
            <person name="Floudas D."/>
            <person name="Copeland A."/>
            <person name="Barry K.W."/>
            <person name="Cichocki N."/>
            <person name="Veneault-Fourrey C."/>
            <person name="LaButti K."/>
            <person name="Lindquist E.A."/>
            <person name="Lipzen A."/>
            <person name="Lundell T."/>
            <person name="Morin E."/>
            <person name="Murat C."/>
            <person name="Sun H."/>
            <person name="Tunlid A."/>
            <person name="Henrissat B."/>
            <person name="Grigoriev I.V."/>
            <person name="Hibbett D.S."/>
            <person name="Martin F."/>
            <person name="Nordberg H.P."/>
            <person name="Cantor M.N."/>
            <person name="Hua S.X."/>
        </authorList>
    </citation>
    <scope>NUCLEOTIDE SEQUENCE [LARGE SCALE GENOMIC DNA]</scope>
    <source>
        <strain evidence="11 12">Zn</strain>
    </source>
</reference>
<dbReference type="GO" id="GO:0031146">
    <property type="term" value="P:SCF-dependent proteasomal ubiquitin-dependent protein catabolic process"/>
    <property type="evidence" value="ECO:0007669"/>
    <property type="project" value="EnsemblFungi"/>
</dbReference>
<keyword evidence="8" id="KW-0547">Nucleotide-binding</keyword>
<proteinExistence type="inferred from homology"/>
<keyword evidence="2 8" id="KW-0833">Ubl conjugation pathway</keyword>
<dbReference type="InterPro" id="IPR000608">
    <property type="entry name" value="UBC"/>
</dbReference>
<reference evidence="12" key="2">
    <citation type="submission" date="2015-01" db="EMBL/GenBank/DDBJ databases">
        <title>Evolutionary Origins and Diversification of the Mycorrhizal Mutualists.</title>
        <authorList>
            <consortium name="DOE Joint Genome Institute"/>
            <consortium name="Mycorrhizal Genomics Consortium"/>
            <person name="Kohler A."/>
            <person name="Kuo A."/>
            <person name="Nagy L.G."/>
            <person name="Floudas D."/>
            <person name="Copeland A."/>
            <person name="Barry K.W."/>
            <person name="Cichocki N."/>
            <person name="Veneault-Fourrey C."/>
            <person name="LaButti K."/>
            <person name="Lindquist E.A."/>
            <person name="Lipzen A."/>
            <person name="Lundell T."/>
            <person name="Morin E."/>
            <person name="Murat C."/>
            <person name="Riley R."/>
            <person name="Ohm R."/>
            <person name="Sun H."/>
            <person name="Tunlid A."/>
            <person name="Henrissat B."/>
            <person name="Grigoriev I.V."/>
            <person name="Hibbett D.S."/>
            <person name="Martin F."/>
        </authorList>
    </citation>
    <scope>NUCLEOTIDE SEQUENCE [LARGE SCALE GENOMIC DNA]</scope>
    <source>
        <strain evidence="12">Zn</strain>
    </source>
</reference>
<dbReference type="InterPro" id="IPR016135">
    <property type="entry name" value="UBQ-conjugating_enzyme/RWD"/>
</dbReference>
<dbReference type="Gene3D" id="3.10.110.10">
    <property type="entry name" value="Ubiquitin Conjugating Enzyme"/>
    <property type="match status" value="1"/>
</dbReference>
<dbReference type="OrthoDB" id="19692at2759"/>
<dbReference type="PROSITE" id="PS00183">
    <property type="entry name" value="UBC_1"/>
    <property type="match status" value="1"/>
</dbReference>
<evidence type="ECO:0000313" key="11">
    <source>
        <dbReference type="EMBL" id="KIM94929.1"/>
    </source>
</evidence>
<dbReference type="Pfam" id="PF00179">
    <property type="entry name" value="UQ_con"/>
    <property type="match status" value="1"/>
</dbReference>
<keyword evidence="8" id="KW-0067">ATP-binding</keyword>
<feature type="compositionally biased region" description="Acidic residues" evidence="9">
    <location>
        <begin position="205"/>
        <end position="237"/>
    </location>
</feature>
<dbReference type="FunFam" id="3.10.110.10:FF:000063">
    <property type="entry name" value="CDC34p Ubiquitin-conjugating enzyme (E2)"/>
    <property type="match status" value="1"/>
</dbReference>
<dbReference type="GO" id="GO:0005737">
    <property type="term" value="C:cytoplasm"/>
    <property type="evidence" value="ECO:0007669"/>
    <property type="project" value="EnsemblFungi"/>
</dbReference>
<gene>
    <name evidence="11" type="ORF">OIDMADRAFT_171830</name>
</gene>
<dbReference type="FunCoup" id="A0A0C3GUB1">
    <property type="interactions" value="265"/>
</dbReference>
<dbReference type="EMBL" id="KN832888">
    <property type="protein sequence ID" value="KIM94929.1"/>
    <property type="molecule type" value="Genomic_DNA"/>
</dbReference>
<dbReference type="GO" id="GO:0030466">
    <property type="term" value="P:silent mating-type cassette heterochromatin formation"/>
    <property type="evidence" value="ECO:0007669"/>
    <property type="project" value="EnsemblFungi"/>
</dbReference>
<dbReference type="Proteomes" id="UP000054321">
    <property type="component" value="Unassembled WGS sequence"/>
</dbReference>
<dbReference type="PANTHER" id="PTHR24067">
    <property type="entry name" value="UBIQUITIN-CONJUGATING ENZYME E2"/>
    <property type="match status" value="1"/>
</dbReference>
<dbReference type="GO" id="GO:0000086">
    <property type="term" value="P:G2/M transition of mitotic cell cycle"/>
    <property type="evidence" value="ECO:0007669"/>
    <property type="project" value="EnsemblFungi"/>
</dbReference>
<evidence type="ECO:0000256" key="9">
    <source>
        <dbReference type="SAM" id="MobiDB-lite"/>
    </source>
</evidence>
<dbReference type="CDD" id="cd23811">
    <property type="entry name" value="UBCc_ScCDC34-like"/>
    <property type="match status" value="1"/>
</dbReference>
<accession>A0A0C3GUB1</accession>
<dbReference type="SMART" id="SM00212">
    <property type="entry name" value="UBCc"/>
    <property type="match status" value="1"/>
</dbReference>
<dbReference type="GO" id="GO:0005634">
    <property type="term" value="C:nucleus"/>
    <property type="evidence" value="ECO:0007669"/>
    <property type="project" value="EnsemblFungi"/>
</dbReference>